<dbReference type="EMBL" id="JGYG01000010">
    <property type="protein sequence ID" value="KFI27787.1"/>
    <property type="molecule type" value="Genomic_DNA"/>
</dbReference>
<name>A0A086Y0I7_9RHOB</name>
<dbReference type="InterPro" id="IPR025395">
    <property type="entry name" value="Phage_tail_terminator-like"/>
</dbReference>
<evidence type="ECO:0000313" key="1">
    <source>
        <dbReference type="EMBL" id="KFI27787.1"/>
    </source>
</evidence>
<evidence type="ECO:0000313" key="2">
    <source>
        <dbReference type="Proteomes" id="UP000028826"/>
    </source>
</evidence>
<dbReference type="AlphaFoldDB" id="A0A086Y0I7"/>
<dbReference type="Gene3D" id="3.30.2000.20">
    <property type="match status" value="1"/>
</dbReference>
<sequence length="137" mass="15266">MPTVPVCIYMALKAQLQSVPGLPALALPGKVVEPVAGTSWVEVMNITPEPERIMISPNRKHNRLGTFQALIYTPLEDMAYEASQELGGQVANAFPVDFRMQFQGVSVRVVQEPAVGDGFRDRSWWVTPVRIRWQSLS</sequence>
<dbReference type="STRING" id="195105.CN97_00745"/>
<dbReference type="Pfam" id="PF13554">
    <property type="entry name" value="Phage_tail_terminator_5"/>
    <property type="match status" value="1"/>
</dbReference>
<reference evidence="1 2" key="1">
    <citation type="submission" date="2014-03" db="EMBL/GenBank/DDBJ databases">
        <title>Genome of Haematobacter massiliensis CCUG 47968.</title>
        <authorList>
            <person name="Wang D."/>
            <person name="Wang G."/>
        </authorList>
    </citation>
    <scope>NUCLEOTIDE SEQUENCE [LARGE SCALE GENOMIC DNA]</scope>
    <source>
        <strain evidence="1 2">CCUG 47968</strain>
    </source>
</reference>
<gene>
    <name evidence="1" type="ORF">CN97_00745</name>
</gene>
<protein>
    <submittedName>
        <fullName evidence="1">Uncharacterized protein</fullName>
    </submittedName>
</protein>
<comment type="caution">
    <text evidence="1">The sequence shown here is derived from an EMBL/GenBank/DDBJ whole genome shotgun (WGS) entry which is preliminary data.</text>
</comment>
<dbReference type="Proteomes" id="UP000028826">
    <property type="component" value="Unassembled WGS sequence"/>
</dbReference>
<organism evidence="1 2">
    <name type="scientific">Haematobacter massiliensis</name>
    <dbReference type="NCBI Taxonomy" id="195105"/>
    <lineage>
        <taxon>Bacteria</taxon>
        <taxon>Pseudomonadati</taxon>
        <taxon>Pseudomonadota</taxon>
        <taxon>Alphaproteobacteria</taxon>
        <taxon>Rhodobacterales</taxon>
        <taxon>Paracoccaceae</taxon>
        <taxon>Haematobacter</taxon>
    </lineage>
</organism>
<accession>A0A086Y0I7</accession>
<keyword evidence="2" id="KW-1185">Reference proteome</keyword>
<proteinExistence type="predicted"/>
<dbReference type="OrthoDB" id="7858762at2"/>
<dbReference type="RefSeq" id="WP_035712904.1">
    <property type="nucleotide sequence ID" value="NZ_JGYG01000010.1"/>
</dbReference>